<evidence type="ECO:0000256" key="5">
    <source>
        <dbReference type="ARBA" id="ARBA00023172"/>
    </source>
</evidence>
<reference evidence="8" key="1">
    <citation type="submission" date="2017-02" db="EMBL/GenBank/DDBJ databases">
        <authorList>
            <person name="Daims H."/>
        </authorList>
    </citation>
    <scope>NUCLEOTIDE SEQUENCE [LARGE SCALE GENOMIC DNA]</scope>
</reference>
<dbReference type="GO" id="GO:0006310">
    <property type="term" value="P:DNA recombination"/>
    <property type="evidence" value="ECO:0007669"/>
    <property type="project" value="UniProtKB-UniRule"/>
</dbReference>
<dbReference type="GO" id="GO:0043590">
    <property type="term" value="C:bacterial nucleoid"/>
    <property type="evidence" value="ECO:0007669"/>
    <property type="project" value="TreeGrafter"/>
</dbReference>
<dbReference type="HAMAP" id="MF_00194">
    <property type="entry name" value="RdgC"/>
    <property type="match status" value="1"/>
</dbReference>
<dbReference type="NCBIfam" id="NF001462">
    <property type="entry name" value="PRK00321.1-3"/>
    <property type="match status" value="1"/>
</dbReference>
<sequence length="302" mass="34008">MWFKNLSVFRLTEAFTLTPEELEQKLEALAFRPCGSHEETAMGWTAPLGKSAQQLQHSSNGFIMLCAKKEERVLPSSVINEMTADKIAEKEEKEGRKLSKKERTEIKDELIFELLPKAFTFSNNTYAYIDPKGGWLVVDSASAKKAEDLLSLLRKSLGSLPAVPLNTLDKPTAVMTEWLSSEHFPDDITIEDECELRSPEEEGGSIRCKRHNLFVPEIKNHLDTGKEVIKLAISWDQRLSFVIDDILSIKRLRFLDLIQDQVADGNSDDAAAKFDTDFAIMSAELANFLPRLLELFGGENKA</sequence>
<dbReference type="EMBL" id="FUKI01000108">
    <property type="protein sequence ID" value="SJM92742.1"/>
    <property type="molecule type" value="Genomic_DNA"/>
</dbReference>
<accession>A0A1R4H922</accession>
<dbReference type="GO" id="GO:0003690">
    <property type="term" value="F:double-stranded DNA binding"/>
    <property type="evidence" value="ECO:0007669"/>
    <property type="project" value="TreeGrafter"/>
</dbReference>
<comment type="similarity">
    <text evidence="2 6">Belongs to the RdgC family.</text>
</comment>
<dbReference type="InterPro" id="IPR007476">
    <property type="entry name" value="RdgC"/>
</dbReference>
<keyword evidence="5 6" id="KW-0233">DNA recombination</keyword>
<protein>
    <recommendedName>
        <fullName evidence="3 6">Recombination-associated protein RdgC</fullName>
    </recommendedName>
</protein>
<evidence type="ECO:0000256" key="6">
    <source>
        <dbReference type="HAMAP-Rule" id="MF_00194"/>
    </source>
</evidence>
<dbReference type="RefSeq" id="WP_087143524.1">
    <property type="nucleotide sequence ID" value="NZ_FUKI01000108.1"/>
</dbReference>
<dbReference type="PANTHER" id="PTHR38103">
    <property type="entry name" value="RECOMBINATION-ASSOCIATED PROTEIN RDGC"/>
    <property type="match status" value="1"/>
</dbReference>
<comment type="function">
    <text evidence="6">May be involved in recombination.</text>
</comment>
<keyword evidence="4 6" id="KW-0963">Cytoplasm</keyword>
<evidence type="ECO:0000313" key="7">
    <source>
        <dbReference type="EMBL" id="SJM92742.1"/>
    </source>
</evidence>
<evidence type="ECO:0000256" key="3">
    <source>
        <dbReference type="ARBA" id="ARBA00022296"/>
    </source>
</evidence>
<organism evidence="7 8">
    <name type="scientific">Crenothrix polyspora</name>
    <dbReference type="NCBI Taxonomy" id="360316"/>
    <lineage>
        <taxon>Bacteria</taxon>
        <taxon>Pseudomonadati</taxon>
        <taxon>Pseudomonadota</taxon>
        <taxon>Gammaproteobacteria</taxon>
        <taxon>Methylococcales</taxon>
        <taxon>Crenotrichaceae</taxon>
        <taxon>Crenothrix</taxon>
    </lineage>
</organism>
<evidence type="ECO:0000256" key="1">
    <source>
        <dbReference type="ARBA" id="ARBA00004453"/>
    </source>
</evidence>
<dbReference type="GO" id="GO:0000018">
    <property type="term" value="P:regulation of DNA recombination"/>
    <property type="evidence" value="ECO:0007669"/>
    <property type="project" value="TreeGrafter"/>
</dbReference>
<dbReference type="Pfam" id="PF04381">
    <property type="entry name" value="RdgC"/>
    <property type="match status" value="1"/>
</dbReference>
<proteinExistence type="inferred from homology"/>
<keyword evidence="8" id="KW-1185">Reference proteome</keyword>
<name>A0A1R4H922_9GAMM</name>
<evidence type="ECO:0000313" key="8">
    <source>
        <dbReference type="Proteomes" id="UP000195667"/>
    </source>
</evidence>
<comment type="subcellular location">
    <subcellularLocation>
        <location evidence="1 6">Cytoplasm</location>
        <location evidence="1 6">Nucleoid</location>
    </subcellularLocation>
</comment>
<evidence type="ECO:0000256" key="2">
    <source>
        <dbReference type="ARBA" id="ARBA00008657"/>
    </source>
</evidence>
<dbReference type="AlphaFoldDB" id="A0A1R4H922"/>
<dbReference type="OrthoDB" id="5290530at2"/>
<dbReference type="GO" id="GO:0005737">
    <property type="term" value="C:cytoplasm"/>
    <property type="evidence" value="ECO:0007669"/>
    <property type="project" value="UniProtKB-UniRule"/>
</dbReference>
<dbReference type="PANTHER" id="PTHR38103:SF1">
    <property type="entry name" value="RECOMBINATION-ASSOCIATED PROTEIN RDGC"/>
    <property type="match status" value="1"/>
</dbReference>
<dbReference type="Proteomes" id="UP000195667">
    <property type="component" value="Unassembled WGS sequence"/>
</dbReference>
<evidence type="ECO:0000256" key="4">
    <source>
        <dbReference type="ARBA" id="ARBA00022490"/>
    </source>
</evidence>
<dbReference type="NCBIfam" id="NF001464">
    <property type="entry name" value="PRK00321.1-5"/>
    <property type="match status" value="1"/>
</dbReference>
<gene>
    <name evidence="6 7" type="primary">rdgC</name>
    <name evidence="7" type="ORF">CRENPOLYSF1_330036</name>
</gene>